<dbReference type="EMBL" id="UINC01202244">
    <property type="protein sequence ID" value="SVE21947.1"/>
    <property type="molecule type" value="Genomic_DNA"/>
</dbReference>
<accession>A0A383BP63</accession>
<evidence type="ECO:0000313" key="1">
    <source>
        <dbReference type="EMBL" id="SVE21947.1"/>
    </source>
</evidence>
<feature type="non-terminal residue" evidence="1">
    <location>
        <position position="1"/>
    </location>
</feature>
<organism evidence="1">
    <name type="scientific">marine metagenome</name>
    <dbReference type="NCBI Taxonomy" id="408172"/>
    <lineage>
        <taxon>unclassified sequences</taxon>
        <taxon>metagenomes</taxon>
        <taxon>ecological metagenomes</taxon>
    </lineage>
</organism>
<name>A0A383BP63_9ZZZZ</name>
<gene>
    <name evidence="1" type="ORF">METZ01_LOCUS474801</name>
</gene>
<feature type="non-terminal residue" evidence="1">
    <location>
        <position position="244"/>
    </location>
</feature>
<reference evidence="1" key="1">
    <citation type="submission" date="2018-05" db="EMBL/GenBank/DDBJ databases">
        <authorList>
            <person name="Lanie J.A."/>
            <person name="Ng W.-L."/>
            <person name="Kazmierczak K.M."/>
            <person name="Andrzejewski T.M."/>
            <person name="Davidsen T.M."/>
            <person name="Wayne K.J."/>
            <person name="Tettelin H."/>
            <person name="Glass J.I."/>
            <person name="Rusch D."/>
            <person name="Podicherti R."/>
            <person name="Tsui H.-C.T."/>
            <person name="Winkler M.E."/>
        </authorList>
    </citation>
    <scope>NUCLEOTIDE SEQUENCE</scope>
</reference>
<sequence>ATVAKGYCRQTNHQEPLIISNRYTARCSNNDHKTKIACEEAEYIWTPYEIEYSNKEITFPASDEAYVLQPIKDYQCLGAEPIPQTSVTTVIAVDSQLAAIYGSTSGQSEFLFVDLETASGIVPASATITKVEYRGDLGHTAEYVTLLFPDMSTFDIASSSTGTDTGCWQEETITWQTNKIITDFLTTYQGKVGFFCTYDPTAGVNGGSWDGDYTHGPGCCYDQNTGEELLQFGGNNESGCISWG</sequence>
<proteinExistence type="predicted"/>
<dbReference type="AlphaFoldDB" id="A0A383BP63"/>
<protein>
    <submittedName>
        <fullName evidence="1">Uncharacterized protein</fullName>
    </submittedName>
</protein>